<feature type="domain" description="TonB-dependent receptor plug" evidence="3">
    <location>
        <begin position="36"/>
        <end position="144"/>
    </location>
</feature>
<sequence>MQTQEVAIKPTVKVVLKSDAQSLEEVVVVAYGTASKKSITGAVSALDAKDIEMRPVTNAAGSLEGSAPGIQINNTYGEPGSDKMSIRIRGFSSVNGENSPLIVIDGTPYSGSLNDVNSDDIESISVLKDAASSALYGNKAANGVILINTKRGKSERLNFRVSIKQGMYMRGLPQYDRLGIKDWMETMWKGEAEYAAIDMADKLGSMTPGEYATKNVMGIIKSNIFDAANDKLFDSNGNFIANVLPGYDDLDWSKEVERTGHRQEYNMSSDVAKDKYDVFASFGYLKEQGYTISSDFERFSARLNANFRPVKWFKAGVNLNGAVSKNNYSEGASEGGAAYANPFYQTMMMAPVYPIYKHNADGSIMTDEEGSKEYNLHIGGANDYLNDRHIIYEMKNDFDRKNRTTISGQTYGTVSFLKDFEATVKGDIYTYNQNRVRFNNTNVGDGAANNGRLFNYDDRQREYRFSQELYWKHDFDFHHVDVLLAHEAYKMTYSLNQYSKTNMMLEGNTQGSNFAETTSATGYEDNYTTESYLGRARYSYAMRYFADLSFRRDGSSRFRDPWGNFWSIGASWIISEENFMKSLNWINNLKLRASYGEVGNDQSAAYYAYQALYLADTNAHQGAYIKSQLANPELKWEKSSSIDIALEGRLFDRLNFSIDYFDKRSKDLLFDVYNPLSAGPTDLWGTTTVDPTGRSIITKNIGTVSNKGVDLALDADIIYNKNWRWNLGVNLTFLKNEIVKLPDHKDITKGVQKLSEGKSIYEFFTYTYAGVDQMDGMAIYVADPEKVTDDNISSGNVFEINGQYYCYNPGSYGLREWHGSALPKTYGSINTSLTYKGISLSMLGTFSLGGKVYDTNYASLMGMSANSASALHEDMLQSWNGTPEGITETSPNRIDPNGIPRAAMSTASQYFGISSSRWLQNASYFVMKNINLGYDFPSKITNKLNIDGLRVYASVENAFTIAARKGMNPQYSYSGGADQTYVTARVVSFGLNLKF</sequence>
<gene>
    <name evidence="4" type="ORF">F3F73_02385</name>
</gene>
<accession>A0A7J4XPS4</accession>
<keyword evidence="2" id="KW-0812">Transmembrane</keyword>
<dbReference type="EMBL" id="VWMK01000001">
    <property type="protein sequence ID" value="KAA3770809.1"/>
    <property type="molecule type" value="Genomic_DNA"/>
</dbReference>
<dbReference type="RefSeq" id="WP_005926066.1">
    <property type="nucleotide sequence ID" value="NZ_RCXT01000001.1"/>
</dbReference>
<keyword evidence="2" id="KW-0813">Transport</keyword>
<dbReference type="PROSITE" id="PS52016">
    <property type="entry name" value="TONB_DEPENDENT_REC_3"/>
    <property type="match status" value="1"/>
</dbReference>
<evidence type="ECO:0000256" key="2">
    <source>
        <dbReference type="PROSITE-ProRule" id="PRU01360"/>
    </source>
</evidence>
<dbReference type="InterPro" id="IPR023996">
    <property type="entry name" value="TonB-dep_OMP_SusC/RagA"/>
</dbReference>
<evidence type="ECO:0000259" key="3">
    <source>
        <dbReference type="Pfam" id="PF07715"/>
    </source>
</evidence>
<dbReference type="Proteomes" id="UP000422221">
    <property type="component" value="Unassembled WGS sequence"/>
</dbReference>
<keyword evidence="1" id="KW-0732">Signal</keyword>
<protein>
    <submittedName>
        <fullName evidence="4">SusC/RagA family TonB-linked outer membrane protein</fullName>
    </submittedName>
</protein>
<proteinExistence type="inferred from homology"/>
<keyword evidence="2" id="KW-1134">Transmembrane beta strand</keyword>
<dbReference type="Pfam" id="PF07715">
    <property type="entry name" value="Plug"/>
    <property type="match status" value="1"/>
</dbReference>
<dbReference type="SUPFAM" id="SSF56935">
    <property type="entry name" value="Porins"/>
    <property type="match status" value="1"/>
</dbReference>
<keyword evidence="2" id="KW-0472">Membrane</keyword>
<dbReference type="InterPro" id="IPR039426">
    <property type="entry name" value="TonB-dep_rcpt-like"/>
</dbReference>
<dbReference type="InterPro" id="IPR037066">
    <property type="entry name" value="Plug_dom_sf"/>
</dbReference>
<evidence type="ECO:0000313" key="4">
    <source>
        <dbReference type="EMBL" id="KAA3770809.1"/>
    </source>
</evidence>
<dbReference type="InterPro" id="IPR012910">
    <property type="entry name" value="Plug_dom"/>
</dbReference>
<comment type="similarity">
    <text evidence="2">Belongs to the TonB-dependent receptor family.</text>
</comment>
<dbReference type="GO" id="GO:0044718">
    <property type="term" value="P:siderophore transmembrane transport"/>
    <property type="evidence" value="ECO:0007669"/>
    <property type="project" value="TreeGrafter"/>
</dbReference>
<dbReference type="Gene3D" id="2.170.130.10">
    <property type="entry name" value="TonB-dependent receptor, plug domain"/>
    <property type="match status" value="1"/>
</dbReference>
<dbReference type="GO" id="GO:0009279">
    <property type="term" value="C:cell outer membrane"/>
    <property type="evidence" value="ECO:0007669"/>
    <property type="project" value="UniProtKB-SubCell"/>
</dbReference>
<comment type="caution">
    <text evidence="4">The sequence shown here is derived from an EMBL/GenBank/DDBJ whole genome shotgun (WGS) entry which is preliminary data.</text>
</comment>
<comment type="subcellular location">
    <subcellularLocation>
        <location evidence="2">Cell outer membrane</location>
        <topology evidence="2">Multi-pass membrane protein</topology>
    </subcellularLocation>
</comment>
<name>A0A7J4XPS4_9BACE</name>
<dbReference type="PANTHER" id="PTHR30069">
    <property type="entry name" value="TONB-DEPENDENT OUTER MEMBRANE RECEPTOR"/>
    <property type="match status" value="1"/>
</dbReference>
<organism evidence="4 5">
    <name type="scientific">Bacteroides salyersiae</name>
    <dbReference type="NCBI Taxonomy" id="291644"/>
    <lineage>
        <taxon>Bacteria</taxon>
        <taxon>Pseudomonadati</taxon>
        <taxon>Bacteroidota</taxon>
        <taxon>Bacteroidia</taxon>
        <taxon>Bacteroidales</taxon>
        <taxon>Bacteroidaceae</taxon>
        <taxon>Bacteroides</taxon>
    </lineage>
</organism>
<dbReference type="InterPro" id="IPR023997">
    <property type="entry name" value="TonB-dep_OMP_SusC/RagA_CS"/>
</dbReference>
<dbReference type="GO" id="GO:0015344">
    <property type="term" value="F:siderophore uptake transmembrane transporter activity"/>
    <property type="evidence" value="ECO:0007669"/>
    <property type="project" value="TreeGrafter"/>
</dbReference>
<dbReference type="AlphaFoldDB" id="A0A7J4XPS4"/>
<evidence type="ECO:0000313" key="5">
    <source>
        <dbReference type="Proteomes" id="UP000422221"/>
    </source>
</evidence>
<reference evidence="4 5" key="1">
    <citation type="journal article" date="2019" name="Nat. Med.">
        <title>A library of human gut bacterial isolates paired with longitudinal multiomics data enables mechanistic microbiome research.</title>
        <authorList>
            <person name="Poyet M."/>
            <person name="Groussin M."/>
            <person name="Gibbons S.M."/>
            <person name="Avila-Pacheco J."/>
            <person name="Jiang X."/>
            <person name="Kearney S.M."/>
            <person name="Perrotta A.R."/>
            <person name="Berdy B."/>
            <person name="Zhao S."/>
            <person name="Lieberman T.D."/>
            <person name="Swanson P.K."/>
            <person name="Smith M."/>
            <person name="Roesemann S."/>
            <person name="Alexander J.E."/>
            <person name="Rich S.A."/>
            <person name="Livny J."/>
            <person name="Vlamakis H."/>
            <person name="Clish C."/>
            <person name="Bullock K."/>
            <person name="Deik A."/>
            <person name="Scott J."/>
            <person name="Pierce K.A."/>
            <person name="Xavier R.J."/>
            <person name="Alm E.J."/>
        </authorList>
    </citation>
    <scope>NUCLEOTIDE SEQUENCE [LARGE SCALE GENOMIC DNA]</scope>
    <source>
        <strain evidence="4 5">BIOML-A10</strain>
    </source>
</reference>
<dbReference type="FunFam" id="2.170.130.10:FF:000003">
    <property type="entry name" value="SusC/RagA family TonB-linked outer membrane protein"/>
    <property type="match status" value="1"/>
</dbReference>
<dbReference type="PANTHER" id="PTHR30069:SF29">
    <property type="entry name" value="HEMOGLOBIN AND HEMOGLOBIN-HAPTOGLOBIN-BINDING PROTEIN 1-RELATED"/>
    <property type="match status" value="1"/>
</dbReference>
<keyword evidence="2" id="KW-0998">Cell outer membrane</keyword>
<dbReference type="NCBIfam" id="TIGR04056">
    <property type="entry name" value="OMP_RagA_SusC"/>
    <property type="match status" value="1"/>
</dbReference>
<dbReference type="NCBIfam" id="TIGR04057">
    <property type="entry name" value="SusC_RagA_signa"/>
    <property type="match status" value="1"/>
</dbReference>
<evidence type="ECO:0000256" key="1">
    <source>
        <dbReference type="ARBA" id="ARBA00022729"/>
    </source>
</evidence>